<keyword evidence="4" id="KW-0378">Hydrolase</keyword>
<keyword evidence="2" id="KW-0690">Ribosome biogenesis</keyword>
<dbReference type="SUPFAM" id="SSF53098">
    <property type="entry name" value="Ribonuclease H-like"/>
    <property type="match status" value="1"/>
</dbReference>
<dbReference type="GO" id="GO:0004518">
    <property type="term" value="F:nuclease activity"/>
    <property type="evidence" value="ECO:0007669"/>
    <property type="project" value="UniProtKB-KW"/>
</dbReference>
<dbReference type="GO" id="GO:0016787">
    <property type="term" value="F:hydrolase activity"/>
    <property type="evidence" value="ECO:0007669"/>
    <property type="project" value="UniProtKB-KW"/>
</dbReference>
<dbReference type="Pfam" id="PF03652">
    <property type="entry name" value="RuvX"/>
    <property type="match status" value="1"/>
</dbReference>
<proteinExistence type="predicted"/>
<comment type="caution">
    <text evidence="6">The sequence shown here is derived from an EMBL/GenBank/DDBJ whole genome shotgun (WGS) entry which is preliminary data.</text>
</comment>
<dbReference type="InterPro" id="IPR005227">
    <property type="entry name" value="YqgF"/>
</dbReference>
<evidence type="ECO:0000256" key="4">
    <source>
        <dbReference type="ARBA" id="ARBA00022801"/>
    </source>
</evidence>
<reference evidence="6" key="1">
    <citation type="journal article" date="2022" name="Plant J.">
        <title>Strategies of tolerance reflected in two North American maple genomes.</title>
        <authorList>
            <person name="McEvoy S.L."/>
            <person name="Sezen U.U."/>
            <person name="Trouern-Trend A."/>
            <person name="McMahon S.M."/>
            <person name="Schaberg P.G."/>
            <person name="Yang J."/>
            <person name="Wegrzyn J.L."/>
            <person name="Swenson N.G."/>
        </authorList>
    </citation>
    <scope>NUCLEOTIDE SEQUENCE</scope>
    <source>
        <strain evidence="6">NS2018</strain>
    </source>
</reference>
<keyword evidence="3" id="KW-0540">Nuclease</keyword>
<sequence length="311" mass="35324">MSLNLDCPMNPLPIEGIPELVFHHVTRQKLLGSDGRYIGIEACVSQSFFRELEDPMEWLGIEHVDAYINLLCKRKNDPMEKKQFKRKVAVVDCTFFSITPSLPPVHSVESRRTPSPFVNLFRMKFVKPLILFKESLKTEGPRRRRLIGLDVGDKYLGIAMSNLTNVFAIPLGYFHLGKNNLALTVDDLQALVTKLNPLGLILGKDKHDGPLCNNFTDELHKSGKFEGLLYTYWDKNITSETAGRKAIEIYPDLSGMFYEYQNVPPIANSNLLTLIMLQGYLDCANLLEVIEREDSKANSLVTIDEENSKRM</sequence>
<organism evidence="6 7">
    <name type="scientific">Acer saccharum</name>
    <name type="common">Sugar maple</name>
    <dbReference type="NCBI Taxonomy" id="4024"/>
    <lineage>
        <taxon>Eukaryota</taxon>
        <taxon>Viridiplantae</taxon>
        <taxon>Streptophyta</taxon>
        <taxon>Embryophyta</taxon>
        <taxon>Tracheophyta</taxon>
        <taxon>Spermatophyta</taxon>
        <taxon>Magnoliopsida</taxon>
        <taxon>eudicotyledons</taxon>
        <taxon>Gunneridae</taxon>
        <taxon>Pentapetalae</taxon>
        <taxon>rosids</taxon>
        <taxon>malvids</taxon>
        <taxon>Sapindales</taxon>
        <taxon>Sapindaceae</taxon>
        <taxon>Hippocastanoideae</taxon>
        <taxon>Acereae</taxon>
        <taxon>Acer</taxon>
    </lineage>
</organism>
<dbReference type="GO" id="GO:0000967">
    <property type="term" value="P:rRNA 5'-end processing"/>
    <property type="evidence" value="ECO:0007669"/>
    <property type="project" value="TreeGrafter"/>
</dbReference>
<evidence type="ECO:0000256" key="1">
    <source>
        <dbReference type="ARBA" id="ARBA00022490"/>
    </source>
</evidence>
<dbReference type="PANTHER" id="PTHR33317">
    <property type="entry name" value="POLYNUCLEOTIDYL TRANSFERASE, RIBONUCLEASE H-LIKE SUPERFAMILY PROTEIN"/>
    <property type="match status" value="1"/>
</dbReference>
<feature type="domain" description="YqgF/RNase H-like" evidence="5">
    <location>
        <begin position="144"/>
        <end position="242"/>
    </location>
</feature>
<protein>
    <recommendedName>
        <fullName evidence="5">YqgF/RNase H-like domain-containing protein</fullName>
    </recommendedName>
</protein>
<accession>A0AA39RQH7</accession>
<dbReference type="PANTHER" id="PTHR33317:SF1">
    <property type="entry name" value="POLYNUCLEOTIDYL TRANSFERASE, RIBONUCLEASE H-LIKE SUPERFAMILY PROTEIN"/>
    <property type="match status" value="1"/>
</dbReference>
<dbReference type="EMBL" id="JAUESC010000386">
    <property type="protein sequence ID" value="KAK0577773.1"/>
    <property type="molecule type" value="Genomic_DNA"/>
</dbReference>
<evidence type="ECO:0000313" key="6">
    <source>
        <dbReference type="EMBL" id="KAK0577773.1"/>
    </source>
</evidence>
<evidence type="ECO:0000256" key="3">
    <source>
        <dbReference type="ARBA" id="ARBA00022722"/>
    </source>
</evidence>
<dbReference type="Gene3D" id="3.30.420.140">
    <property type="entry name" value="YqgF/RNase H-like domain"/>
    <property type="match status" value="1"/>
</dbReference>
<dbReference type="Proteomes" id="UP001168877">
    <property type="component" value="Unassembled WGS sequence"/>
</dbReference>
<name>A0AA39RQH7_ACESA</name>
<evidence type="ECO:0000256" key="2">
    <source>
        <dbReference type="ARBA" id="ARBA00022517"/>
    </source>
</evidence>
<dbReference type="InterPro" id="IPR012337">
    <property type="entry name" value="RNaseH-like_sf"/>
</dbReference>
<reference evidence="6" key="2">
    <citation type="submission" date="2023-06" db="EMBL/GenBank/DDBJ databases">
        <authorList>
            <person name="Swenson N.G."/>
            <person name="Wegrzyn J.L."/>
            <person name="Mcevoy S.L."/>
        </authorList>
    </citation>
    <scope>NUCLEOTIDE SEQUENCE</scope>
    <source>
        <strain evidence="6">NS2018</strain>
        <tissue evidence="6">Leaf</tissue>
    </source>
</reference>
<gene>
    <name evidence="6" type="ORF">LWI29_038398</name>
</gene>
<evidence type="ECO:0000313" key="7">
    <source>
        <dbReference type="Proteomes" id="UP001168877"/>
    </source>
</evidence>
<dbReference type="SMART" id="SM00732">
    <property type="entry name" value="YqgFc"/>
    <property type="match status" value="1"/>
</dbReference>
<evidence type="ECO:0000259" key="5">
    <source>
        <dbReference type="SMART" id="SM00732"/>
    </source>
</evidence>
<dbReference type="AlphaFoldDB" id="A0AA39RQH7"/>
<keyword evidence="7" id="KW-1185">Reference proteome</keyword>
<dbReference type="InterPro" id="IPR037027">
    <property type="entry name" value="YqgF/RNaseH-like_dom_sf"/>
</dbReference>
<dbReference type="InterPro" id="IPR006641">
    <property type="entry name" value="YqgF/RNaseH-like_dom"/>
</dbReference>
<keyword evidence="1" id="KW-0963">Cytoplasm</keyword>